<dbReference type="InterPro" id="IPR023485">
    <property type="entry name" value="Ptyr_pPase"/>
</dbReference>
<evidence type="ECO:0000313" key="6">
    <source>
        <dbReference type="EMBL" id="POH60826.1"/>
    </source>
</evidence>
<dbReference type="Gene3D" id="3.40.50.2300">
    <property type="match status" value="1"/>
</dbReference>
<feature type="domain" description="Phosphotyrosine protein phosphatase I" evidence="5">
    <location>
        <begin position="26"/>
        <end position="150"/>
    </location>
</feature>
<keyword evidence="2" id="KW-0378">Hydrolase</keyword>
<dbReference type="InterPro" id="IPR017867">
    <property type="entry name" value="Tyr_phospatase_low_mol_wt"/>
</dbReference>
<evidence type="ECO:0000256" key="2">
    <source>
        <dbReference type="ARBA" id="ARBA00022801"/>
    </source>
</evidence>
<dbReference type="SUPFAM" id="SSF52788">
    <property type="entry name" value="Phosphotyrosine protein phosphatases I"/>
    <property type="match status" value="1"/>
</dbReference>
<feature type="active site" description="Nucleophile" evidence="4">
    <location>
        <position position="32"/>
    </location>
</feature>
<keyword evidence="3" id="KW-0904">Protein phosphatase</keyword>
<organism evidence="6 7">
    <name type="scientific">Cryobacterium zongtaii</name>
    <dbReference type="NCBI Taxonomy" id="1259217"/>
    <lineage>
        <taxon>Bacteria</taxon>
        <taxon>Bacillati</taxon>
        <taxon>Actinomycetota</taxon>
        <taxon>Actinomycetes</taxon>
        <taxon>Micrococcales</taxon>
        <taxon>Microbacteriaceae</taxon>
        <taxon>Cryobacterium</taxon>
    </lineage>
</organism>
<dbReference type="InterPro" id="IPR036196">
    <property type="entry name" value="Ptyr_pPase_sf"/>
</dbReference>
<feature type="active site" evidence="4">
    <location>
        <position position="38"/>
    </location>
</feature>
<reference evidence="6 7" key="1">
    <citation type="submission" date="2018-01" db="EMBL/GenBank/DDBJ databases">
        <title>Cryobacterium sp. nov., from glaciers in China.</title>
        <authorList>
            <person name="Liu Q."/>
            <person name="Xin Y.-H."/>
        </authorList>
    </citation>
    <scope>NUCLEOTIDE SEQUENCE [LARGE SCALE GENOMIC DNA]</scope>
    <source>
        <strain evidence="6 7">TMN-42</strain>
    </source>
</reference>
<dbReference type="AlphaFoldDB" id="A0A2S3Z6Q2"/>
<sequence length="223" mass="24519">MRGGARRAWPSQLRQDATEDCVVASFTILTVCSGNICRSPLAEQLLRVGLVRWPEVALGSAGTIGLTGQAMPYEAADLSRHFGGDPSLHVARVLTAEHLSEADLVFAMSREHRRAIVELYPRAIRYTFTIREFARLVNGVTDEDLEEAAALPLHDVVGRFSTLVGFAASQRGAVNPPESPDDDDVVDPYRRSDEVYAESARQLVPAVNEVVSLFHRSTRVHQP</sequence>
<accession>A0A2S3Z6Q2</accession>
<protein>
    <submittedName>
        <fullName evidence="6">Low molecular weight phosphatase family protein</fullName>
    </submittedName>
</protein>
<evidence type="ECO:0000256" key="4">
    <source>
        <dbReference type="PIRSR" id="PIRSR617867-1"/>
    </source>
</evidence>
<comment type="similarity">
    <text evidence="1">Belongs to the low molecular weight phosphotyrosine protein phosphatase family.</text>
</comment>
<evidence type="ECO:0000313" key="7">
    <source>
        <dbReference type="Proteomes" id="UP000237340"/>
    </source>
</evidence>
<dbReference type="SMART" id="SM00226">
    <property type="entry name" value="LMWPc"/>
    <property type="match status" value="1"/>
</dbReference>
<evidence type="ECO:0000259" key="5">
    <source>
        <dbReference type="SMART" id="SM00226"/>
    </source>
</evidence>
<proteinExistence type="inferred from homology"/>
<dbReference type="PRINTS" id="PR00719">
    <property type="entry name" value="LMWPTPASE"/>
</dbReference>
<keyword evidence="7" id="KW-1185">Reference proteome</keyword>
<dbReference type="EMBL" id="PPXD01000033">
    <property type="protein sequence ID" value="POH60826.1"/>
    <property type="molecule type" value="Genomic_DNA"/>
</dbReference>
<dbReference type="PANTHER" id="PTHR11717:SF31">
    <property type="entry name" value="LOW MOLECULAR WEIGHT PROTEIN-TYROSINE-PHOSPHATASE ETP-RELATED"/>
    <property type="match status" value="1"/>
</dbReference>
<evidence type="ECO:0000256" key="1">
    <source>
        <dbReference type="ARBA" id="ARBA00011063"/>
    </source>
</evidence>
<evidence type="ECO:0000256" key="3">
    <source>
        <dbReference type="ARBA" id="ARBA00022912"/>
    </source>
</evidence>
<name>A0A2S3Z6Q2_9MICO</name>
<comment type="caution">
    <text evidence="6">The sequence shown here is derived from an EMBL/GenBank/DDBJ whole genome shotgun (WGS) entry which is preliminary data.</text>
</comment>
<dbReference type="InterPro" id="IPR050438">
    <property type="entry name" value="LMW_PTPase"/>
</dbReference>
<gene>
    <name evidence="6" type="ORF">C3B61_19205</name>
</gene>
<dbReference type="GO" id="GO:0004725">
    <property type="term" value="F:protein tyrosine phosphatase activity"/>
    <property type="evidence" value="ECO:0007669"/>
    <property type="project" value="InterPro"/>
</dbReference>
<dbReference type="Proteomes" id="UP000237340">
    <property type="component" value="Unassembled WGS sequence"/>
</dbReference>
<dbReference type="PANTHER" id="PTHR11717">
    <property type="entry name" value="LOW MOLECULAR WEIGHT PROTEIN TYROSINE PHOSPHATASE"/>
    <property type="match status" value="1"/>
</dbReference>
<dbReference type="Pfam" id="PF01451">
    <property type="entry name" value="LMWPc"/>
    <property type="match status" value="1"/>
</dbReference>